<reference evidence="2 3" key="1">
    <citation type="submission" date="2018-07" db="EMBL/GenBank/DDBJ databases">
        <title>Desertimonas flava gen. nov. sp. nov.</title>
        <authorList>
            <person name="Liu S."/>
        </authorList>
    </citation>
    <scope>NUCLEOTIDE SEQUENCE [LARGE SCALE GENOMIC DNA]</scope>
    <source>
        <strain evidence="2 3">16Sb5-5</strain>
    </source>
</reference>
<accession>A0A367Z0Q5</accession>
<dbReference type="GO" id="GO:0032259">
    <property type="term" value="P:methylation"/>
    <property type="evidence" value="ECO:0007669"/>
    <property type="project" value="UniProtKB-KW"/>
</dbReference>
<dbReference type="SUPFAM" id="SSF53335">
    <property type="entry name" value="S-adenosyl-L-methionine-dependent methyltransferases"/>
    <property type="match status" value="1"/>
</dbReference>
<protein>
    <submittedName>
        <fullName evidence="2">Class I SAM-dependent methyltransferase</fullName>
    </submittedName>
</protein>
<dbReference type="Gene3D" id="3.40.50.150">
    <property type="entry name" value="Vaccinia Virus protein VP39"/>
    <property type="match status" value="1"/>
</dbReference>
<dbReference type="AlphaFoldDB" id="A0A367Z0Q5"/>
<keyword evidence="2" id="KW-0489">Methyltransferase</keyword>
<evidence type="ECO:0000313" key="3">
    <source>
        <dbReference type="Proteomes" id="UP000252770"/>
    </source>
</evidence>
<dbReference type="InterPro" id="IPR029063">
    <property type="entry name" value="SAM-dependent_MTases_sf"/>
</dbReference>
<dbReference type="InterPro" id="IPR050508">
    <property type="entry name" value="Methyltransf_Superfamily"/>
</dbReference>
<dbReference type="Pfam" id="PF08241">
    <property type="entry name" value="Methyltransf_11"/>
    <property type="match status" value="1"/>
</dbReference>
<comment type="caution">
    <text evidence="2">The sequence shown here is derived from an EMBL/GenBank/DDBJ whole genome shotgun (WGS) entry which is preliminary data.</text>
</comment>
<evidence type="ECO:0000259" key="1">
    <source>
        <dbReference type="Pfam" id="PF08241"/>
    </source>
</evidence>
<gene>
    <name evidence="2" type="ORF">DT076_00550</name>
</gene>
<dbReference type="Proteomes" id="UP000252770">
    <property type="component" value="Unassembled WGS sequence"/>
</dbReference>
<dbReference type="EMBL" id="QOUI01000001">
    <property type="protein sequence ID" value="RCK71467.1"/>
    <property type="molecule type" value="Genomic_DNA"/>
</dbReference>
<dbReference type="GO" id="GO:0008757">
    <property type="term" value="F:S-adenosylmethionine-dependent methyltransferase activity"/>
    <property type="evidence" value="ECO:0007669"/>
    <property type="project" value="InterPro"/>
</dbReference>
<sequence>MEGLALLRGWAGDLDEGFTRERLAEVRRLLDDPVLAGHPGVRVARGSAADGYRQWAPSYDEPNGLFDLDEPFVDEVLQSLPAGTALDAASGTGRLTERLDAAGHRVVGVDASPEMLARARTRVPSARFVQGHLERLPLPDASVDVAVCALALSHLPGLEGPLSELARVLRPGGHLVISDVHAELVLRGSVVTSLGADGGPGLVPTYRHPVGAYLRAALAAGLQVRRCEEVGAVDDGAASERPARRAADADDLGPWSLWPWSLLDLAPEASAAAWTTPSTILWHFQRPDVAPSAS</sequence>
<dbReference type="InterPro" id="IPR013216">
    <property type="entry name" value="Methyltransf_11"/>
</dbReference>
<dbReference type="PANTHER" id="PTHR42912">
    <property type="entry name" value="METHYLTRANSFERASE"/>
    <property type="match status" value="1"/>
</dbReference>
<organism evidence="2 3">
    <name type="scientific">Desertihabitans brevis</name>
    <dbReference type="NCBI Taxonomy" id="2268447"/>
    <lineage>
        <taxon>Bacteria</taxon>
        <taxon>Bacillati</taxon>
        <taxon>Actinomycetota</taxon>
        <taxon>Actinomycetes</taxon>
        <taxon>Propionibacteriales</taxon>
        <taxon>Propionibacteriaceae</taxon>
        <taxon>Desertihabitans</taxon>
    </lineage>
</organism>
<feature type="domain" description="Methyltransferase type 11" evidence="1">
    <location>
        <begin position="86"/>
        <end position="177"/>
    </location>
</feature>
<dbReference type="CDD" id="cd02440">
    <property type="entry name" value="AdoMet_MTases"/>
    <property type="match status" value="1"/>
</dbReference>
<name>A0A367Z0Q5_9ACTN</name>
<keyword evidence="3" id="KW-1185">Reference proteome</keyword>
<dbReference type="PANTHER" id="PTHR42912:SF80">
    <property type="entry name" value="METHYLTRANSFERASE DOMAIN-CONTAINING PROTEIN"/>
    <property type="match status" value="1"/>
</dbReference>
<evidence type="ECO:0000313" key="2">
    <source>
        <dbReference type="EMBL" id="RCK71467.1"/>
    </source>
</evidence>
<proteinExistence type="predicted"/>
<keyword evidence="2" id="KW-0808">Transferase</keyword>